<accession>A0A383UJ14</accession>
<proteinExistence type="predicted"/>
<feature type="signal peptide" evidence="1">
    <location>
        <begin position="1"/>
        <end position="24"/>
    </location>
</feature>
<dbReference type="Proteomes" id="UP000275772">
    <property type="component" value="Unassembled WGS sequence"/>
</dbReference>
<keyword evidence="1" id="KW-0732">Signal</keyword>
<dbReference type="AlphaFoldDB" id="A0A383UJ14"/>
<evidence type="ECO:0000313" key="3">
    <source>
        <dbReference type="Proteomes" id="UP000275772"/>
    </source>
</evidence>
<organism evidence="2 3">
    <name type="scientific">Blumeria hordei</name>
    <name type="common">Barley powdery mildew</name>
    <name type="synonym">Blumeria graminis f. sp. hordei</name>
    <dbReference type="NCBI Taxonomy" id="2867405"/>
    <lineage>
        <taxon>Eukaryota</taxon>
        <taxon>Fungi</taxon>
        <taxon>Dikarya</taxon>
        <taxon>Ascomycota</taxon>
        <taxon>Pezizomycotina</taxon>
        <taxon>Leotiomycetes</taxon>
        <taxon>Erysiphales</taxon>
        <taxon>Erysiphaceae</taxon>
        <taxon>Blumeria</taxon>
    </lineage>
</organism>
<sequence>MRSYAHAYTLYALLFLTLICSSFARSAPSSSVFGFNKRDCKPNHVGYQCLSSKVNIRDIKSTMKSACDKLKQRNNKKGFVLFFINLYKPSVSSKPFPETEKFGFPKDAQMDAVRESVLFMQSKNYVVFSPPKCEFLGMVRENTESGKASYTSCEKTTWPLDWLEVMDSRSREGYELEDMVDKCSQNEKKIV</sequence>
<name>A0A383UJ14_BLUHO</name>
<protein>
    <submittedName>
        <fullName evidence="2">Uncharacterized protein</fullName>
    </submittedName>
</protein>
<dbReference type="VEuPathDB" id="FungiDB:BLGHR1_10301"/>
<evidence type="ECO:0000256" key="1">
    <source>
        <dbReference type="SAM" id="SignalP"/>
    </source>
</evidence>
<dbReference type="EMBL" id="UNSH01000001">
    <property type="protein sequence ID" value="SZE99551.1"/>
    <property type="molecule type" value="Genomic_DNA"/>
</dbReference>
<feature type="chain" id="PRO_5016863688" evidence="1">
    <location>
        <begin position="25"/>
        <end position="191"/>
    </location>
</feature>
<reference evidence="2 3" key="1">
    <citation type="submission" date="2017-11" db="EMBL/GenBank/DDBJ databases">
        <authorList>
            <person name="Kracher B."/>
        </authorList>
    </citation>
    <scope>NUCLEOTIDE SEQUENCE [LARGE SCALE GENOMIC DNA]</scope>
    <source>
        <strain evidence="2 3">RACE1</strain>
    </source>
</reference>
<gene>
    <name evidence="2" type="ORF">BLGHR1_10301</name>
</gene>
<evidence type="ECO:0000313" key="2">
    <source>
        <dbReference type="EMBL" id="SZE99551.1"/>
    </source>
</evidence>